<gene>
    <name evidence="2" type="ORF">EV200_106159</name>
</gene>
<evidence type="ECO:0000313" key="2">
    <source>
        <dbReference type="EMBL" id="TCO22518.1"/>
    </source>
</evidence>
<proteinExistence type="predicted"/>
<name>A0A4R2H8G9_9SPHI</name>
<evidence type="ECO:0000313" key="3">
    <source>
        <dbReference type="Proteomes" id="UP000295684"/>
    </source>
</evidence>
<feature type="signal peptide" evidence="1">
    <location>
        <begin position="1"/>
        <end position="29"/>
    </location>
</feature>
<sequence length="326" mass="36325">MSLSKTNYIANRKWLMITLLLLISSNVFACDICGCFMGITPYYNRNSISVLYRYRSFNGYDGQSHSLFPNGGKFFIPARSQNSPITGHAGNPDDYELYRSMEIRGKYFINSKLEVNAILPYVSNSERYNGYTSTIGGMGDINLYAGYHLVQKLEDNFKQQLIAGAGIKLPTGKNDFKNTDGIRYSSLMQGGTGSTDGFVYLNYMVGLGKFGASLNTSYKVNGRNSREESIANSTTSFLNIFYTQRIGKEVQIMPSAQFFYEYSGGEKYNGVKTGEHVMNNLMGGVGADIFYKNVALNAGIQKNIWEAETDHPMSAGKVYVGITYNF</sequence>
<feature type="chain" id="PRO_5020657099" description="Outer membrane beta-barrel porin/alpha-amylase" evidence="1">
    <location>
        <begin position="30"/>
        <end position="326"/>
    </location>
</feature>
<reference evidence="2 3" key="1">
    <citation type="submission" date="2019-03" db="EMBL/GenBank/DDBJ databases">
        <title>Genomic Encyclopedia of Type Strains, Phase IV (KMG-IV): sequencing the most valuable type-strain genomes for metagenomic binning, comparative biology and taxonomic classification.</title>
        <authorList>
            <person name="Goeker M."/>
        </authorList>
    </citation>
    <scope>NUCLEOTIDE SEQUENCE [LARGE SCALE GENOMIC DNA]</scope>
    <source>
        <strain evidence="2 3">DSM 103236</strain>
    </source>
</reference>
<dbReference type="OrthoDB" id="1405967at2"/>
<keyword evidence="1" id="KW-0732">Signal</keyword>
<protein>
    <recommendedName>
        <fullName evidence="4">Outer membrane beta-barrel porin/alpha-amylase</fullName>
    </recommendedName>
</protein>
<comment type="caution">
    <text evidence="2">The sequence shown here is derived from an EMBL/GenBank/DDBJ whole genome shotgun (WGS) entry which is preliminary data.</text>
</comment>
<dbReference type="AlphaFoldDB" id="A0A4R2H8G9"/>
<evidence type="ECO:0008006" key="4">
    <source>
        <dbReference type="Google" id="ProtNLM"/>
    </source>
</evidence>
<dbReference type="InterPro" id="IPR036709">
    <property type="entry name" value="Autotransporte_beta_dom_sf"/>
</dbReference>
<dbReference type="Proteomes" id="UP000295684">
    <property type="component" value="Unassembled WGS sequence"/>
</dbReference>
<dbReference type="EMBL" id="SLWO01000006">
    <property type="protein sequence ID" value="TCO22518.1"/>
    <property type="molecule type" value="Genomic_DNA"/>
</dbReference>
<dbReference type="RefSeq" id="WP_132534429.1">
    <property type="nucleotide sequence ID" value="NZ_BMJO01000006.1"/>
</dbReference>
<dbReference type="Gene3D" id="2.40.128.130">
    <property type="entry name" value="Autotransporter beta-domain"/>
    <property type="match status" value="1"/>
</dbReference>
<organism evidence="2 3">
    <name type="scientific">Pedobacter psychrotolerans</name>
    <dbReference type="NCBI Taxonomy" id="1843235"/>
    <lineage>
        <taxon>Bacteria</taxon>
        <taxon>Pseudomonadati</taxon>
        <taxon>Bacteroidota</taxon>
        <taxon>Sphingobacteriia</taxon>
        <taxon>Sphingobacteriales</taxon>
        <taxon>Sphingobacteriaceae</taxon>
        <taxon>Pedobacter</taxon>
    </lineage>
</organism>
<evidence type="ECO:0000256" key="1">
    <source>
        <dbReference type="SAM" id="SignalP"/>
    </source>
</evidence>
<accession>A0A4R2H8G9</accession>